<comment type="caution">
    <text evidence="1">The sequence shown here is derived from an EMBL/GenBank/DDBJ whole genome shotgun (WGS) entry which is preliminary data.</text>
</comment>
<gene>
    <name evidence="1" type="ORF">L1987_63787</name>
</gene>
<name>A0ACB9CEA0_9ASTR</name>
<reference evidence="1 2" key="2">
    <citation type="journal article" date="2022" name="Mol. Ecol. Resour.">
        <title>The genomes of chicory, endive, great burdock and yacon provide insights into Asteraceae paleo-polyploidization history and plant inulin production.</title>
        <authorList>
            <person name="Fan W."/>
            <person name="Wang S."/>
            <person name="Wang H."/>
            <person name="Wang A."/>
            <person name="Jiang F."/>
            <person name="Liu H."/>
            <person name="Zhao H."/>
            <person name="Xu D."/>
            <person name="Zhang Y."/>
        </authorList>
    </citation>
    <scope>NUCLEOTIDE SEQUENCE [LARGE SCALE GENOMIC DNA]</scope>
    <source>
        <strain evidence="2">cv. Yunnan</strain>
        <tissue evidence="1">Leaves</tissue>
    </source>
</reference>
<keyword evidence="2" id="KW-1185">Reference proteome</keyword>
<proteinExistence type="predicted"/>
<evidence type="ECO:0000313" key="2">
    <source>
        <dbReference type="Proteomes" id="UP001056120"/>
    </source>
</evidence>
<dbReference type="EMBL" id="CM042038">
    <property type="protein sequence ID" value="KAI3732581.1"/>
    <property type="molecule type" value="Genomic_DNA"/>
</dbReference>
<sequence length="117" mass="12119">MAGMSMKVLCIMVAFMVVVAPYAEAVTCDSVVSKLSPCLNYLKSGGKVPAACCSGVRALNAAAKSTADKKTTCNCLKNAAKSFSGNIKTDKALGLPKMCGVNIPYKISVSTDCNSIK</sequence>
<organism evidence="1 2">
    <name type="scientific">Smallanthus sonchifolius</name>
    <dbReference type="NCBI Taxonomy" id="185202"/>
    <lineage>
        <taxon>Eukaryota</taxon>
        <taxon>Viridiplantae</taxon>
        <taxon>Streptophyta</taxon>
        <taxon>Embryophyta</taxon>
        <taxon>Tracheophyta</taxon>
        <taxon>Spermatophyta</taxon>
        <taxon>Magnoliopsida</taxon>
        <taxon>eudicotyledons</taxon>
        <taxon>Gunneridae</taxon>
        <taxon>Pentapetalae</taxon>
        <taxon>asterids</taxon>
        <taxon>campanulids</taxon>
        <taxon>Asterales</taxon>
        <taxon>Asteraceae</taxon>
        <taxon>Asteroideae</taxon>
        <taxon>Heliantheae alliance</taxon>
        <taxon>Millerieae</taxon>
        <taxon>Smallanthus</taxon>
    </lineage>
</organism>
<reference evidence="2" key="1">
    <citation type="journal article" date="2022" name="Mol. Ecol. Resour.">
        <title>The genomes of chicory, endive, great burdock and yacon provide insights into Asteraceae palaeo-polyploidization history and plant inulin production.</title>
        <authorList>
            <person name="Fan W."/>
            <person name="Wang S."/>
            <person name="Wang H."/>
            <person name="Wang A."/>
            <person name="Jiang F."/>
            <person name="Liu H."/>
            <person name="Zhao H."/>
            <person name="Xu D."/>
            <person name="Zhang Y."/>
        </authorList>
    </citation>
    <scope>NUCLEOTIDE SEQUENCE [LARGE SCALE GENOMIC DNA]</scope>
    <source>
        <strain evidence="2">cv. Yunnan</strain>
    </source>
</reference>
<dbReference type="Proteomes" id="UP001056120">
    <property type="component" value="Linkage Group LG21"/>
</dbReference>
<accession>A0ACB9CEA0</accession>
<evidence type="ECO:0000313" key="1">
    <source>
        <dbReference type="EMBL" id="KAI3732581.1"/>
    </source>
</evidence>
<protein>
    <submittedName>
        <fullName evidence="1">Uncharacterized protein</fullName>
    </submittedName>
</protein>